<evidence type="ECO:0000313" key="2">
    <source>
        <dbReference type="Proteomes" id="UP000094336"/>
    </source>
</evidence>
<evidence type="ECO:0000313" key="1">
    <source>
        <dbReference type="EMBL" id="ODQ79317.1"/>
    </source>
</evidence>
<keyword evidence="2" id="KW-1185">Reference proteome</keyword>
<dbReference type="RefSeq" id="XP_018984645.1">
    <property type="nucleotide sequence ID" value="XM_019128976.1"/>
</dbReference>
<reference evidence="2" key="1">
    <citation type="submission" date="2016-05" db="EMBL/GenBank/DDBJ databases">
        <title>Comparative genomics of biotechnologically important yeasts.</title>
        <authorList>
            <consortium name="DOE Joint Genome Institute"/>
            <person name="Riley R."/>
            <person name="Haridas S."/>
            <person name="Wolfe K.H."/>
            <person name="Lopes M.R."/>
            <person name="Hittinger C.T."/>
            <person name="Goker M."/>
            <person name="Salamov A."/>
            <person name="Wisecaver J."/>
            <person name="Long T.M."/>
            <person name="Aerts A.L."/>
            <person name="Barry K."/>
            <person name="Choi C."/>
            <person name="Clum A."/>
            <person name="Coughlan A.Y."/>
            <person name="Deshpande S."/>
            <person name="Douglass A.P."/>
            <person name="Hanson S.J."/>
            <person name="Klenk H.-P."/>
            <person name="Labutti K."/>
            <person name="Lapidus A."/>
            <person name="Lindquist E."/>
            <person name="Lipzen A."/>
            <person name="Meier-Kolthoff J.P."/>
            <person name="Ohm R.A."/>
            <person name="Otillar R.P."/>
            <person name="Pangilinan J."/>
            <person name="Peng Y."/>
            <person name="Rokas A."/>
            <person name="Rosa C.A."/>
            <person name="Scheuner C."/>
            <person name="Sibirny A.A."/>
            <person name="Slot J.C."/>
            <person name="Stielow J.B."/>
            <person name="Sun H."/>
            <person name="Kurtzman C.P."/>
            <person name="Blackwell M."/>
            <person name="Grigoriev I.V."/>
            <person name="Jeffries T.W."/>
        </authorList>
    </citation>
    <scope>NUCLEOTIDE SEQUENCE [LARGE SCALE GENOMIC DNA]</scope>
    <source>
        <strain evidence="2">NRRL Y-12698</strain>
    </source>
</reference>
<dbReference type="GeneID" id="30146829"/>
<protein>
    <submittedName>
        <fullName evidence="1">Uncharacterized protein</fullName>
    </submittedName>
</protein>
<accession>A0A1E3QQT1</accession>
<dbReference type="AlphaFoldDB" id="A0A1E3QQT1"/>
<gene>
    <name evidence="1" type="ORF">BABINDRAFT_161728</name>
</gene>
<dbReference type="EMBL" id="KV454432">
    <property type="protein sequence ID" value="ODQ79317.1"/>
    <property type="molecule type" value="Genomic_DNA"/>
</dbReference>
<organism evidence="1 2">
    <name type="scientific">Babjeviella inositovora NRRL Y-12698</name>
    <dbReference type="NCBI Taxonomy" id="984486"/>
    <lineage>
        <taxon>Eukaryota</taxon>
        <taxon>Fungi</taxon>
        <taxon>Dikarya</taxon>
        <taxon>Ascomycota</taxon>
        <taxon>Saccharomycotina</taxon>
        <taxon>Pichiomycetes</taxon>
        <taxon>Serinales incertae sedis</taxon>
        <taxon>Babjeviella</taxon>
    </lineage>
</organism>
<sequence>MGVLSHSLKKAYVLYEEVAYLSKLFATCRTYVTFAPGFLIATSPVEPYGWLPSICDHSILF</sequence>
<proteinExistence type="predicted"/>
<dbReference type="Proteomes" id="UP000094336">
    <property type="component" value="Unassembled WGS sequence"/>
</dbReference>
<name>A0A1E3QQT1_9ASCO</name>